<dbReference type="EnsemblMetazoa" id="AALFPA23_003493.R3878">
    <property type="protein sequence ID" value="AALFPA23_003493.P3878"/>
    <property type="gene ID" value="AALFPA23_003493"/>
</dbReference>
<dbReference type="RefSeq" id="XP_062715510.1">
    <property type="nucleotide sequence ID" value="XM_062859526.1"/>
</dbReference>
<sequence length="392" mass="42794">MGETKLLKIILLSTICQATQGRPFSFPDGTRANGDSRSRQAEQLEGRSIRGGYSQDNKPDIYSRYNVYEHEEEDYRRTSTTHRPYVTFSTTRQAHNRAPNAHFNRLPPAKNDEPIEAEPEDDYDDDGDAQDGVDPPPTNAAADFSSSSSGNFGSNPVTFNNLLYNFNANNKFGGFGNLFGENRHKYKHKFKRRKPGQPCIPYDLFNRLRTGRDSNGNRIDPKTLIPPLNLVLADVNYYSPSNYYNGHGVASDTGSSGHTGGAVFNNHFYDAVGGYPCTGGYKPINRPHGGPLGFFGQGGLFDWTTSADSVQSDPGEGGGTGNKPTVVFNLNDAIDTVATNWRPGESFQMMMKVIAEFISSVAGGAPVAAGEAVGDAVDTVRKVNKEFVSLFS</sequence>
<feature type="compositionally biased region" description="Acidic residues" evidence="1">
    <location>
        <begin position="114"/>
        <end position="131"/>
    </location>
</feature>
<reference evidence="3" key="2">
    <citation type="submission" date="2025-05" db="UniProtKB">
        <authorList>
            <consortium name="EnsemblMetazoa"/>
        </authorList>
    </citation>
    <scope>IDENTIFICATION</scope>
    <source>
        <strain evidence="3">Foshan</strain>
    </source>
</reference>
<dbReference type="Proteomes" id="UP000069940">
    <property type="component" value="Unassembled WGS sequence"/>
</dbReference>
<feature type="signal peptide" evidence="2">
    <location>
        <begin position="1"/>
        <end position="21"/>
    </location>
</feature>
<accession>A0ABM1XWE0</accession>
<dbReference type="GeneID" id="109424001"/>
<keyword evidence="4" id="KW-1185">Reference proteome</keyword>
<evidence type="ECO:0000313" key="4">
    <source>
        <dbReference type="Proteomes" id="UP000069940"/>
    </source>
</evidence>
<feature type="compositionally biased region" description="Basic and acidic residues" evidence="1">
    <location>
        <begin position="34"/>
        <end position="48"/>
    </location>
</feature>
<proteinExistence type="predicted"/>
<feature type="chain" id="PRO_5046490466" description="Secreted protein" evidence="2">
    <location>
        <begin position="22"/>
        <end position="392"/>
    </location>
</feature>
<feature type="region of interest" description="Disordered" evidence="1">
    <location>
        <begin position="23"/>
        <end position="60"/>
    </location>
</feature>
<evidence type="ECO:0008006" key="5">
    <source>
        <dbReference type="Google" id="ProtNLM"/>
    </source>
</evidence>
<organism evidence="3 4">
    <name type="scientific">Aedes albopictus</name>
    <name type="common">Asian tiger mosquito</name>
    <name type="synonym">Stegomyia albopicta</name>
    <dbReference type="NCBI Taxonomy" id="7160"/>
    <lineage>
        <taxon>Eukaryota</taxon>
        <taxon>Metazoa</taxon>
        <taxon>Ecdysozoa</taxon>
        <taxon>Arthropoda</taxon>
        <taxon>Hexapoda</taxon>
        <taxon>Insecta</taxon>
        <taxon>Pterygota</taxon>
        <taxon>Neoptera</taxon>
        <taxon>Endopterygota</taxon>
        <taxon>Diptera</taxon>
        <taxon>Nematocera</taxon>
        <taxon>Culicoidea</taxon>
        <taxon>Culicidae</taxon>
        <taxon>Culicinae</taxon>
        <taxon>Aedini</taxon>
        <taxon>Aedes</taxon>
        <taxon>Stegomyia</taxon>
    </lineage>
</organism>
<feature type="region of interest" description="Disordered" evidence="1">
    <location>
        <begin position="90"/>
        <end position="150"/>
    </location>
</feature>
<reference evidence="4" key="1">
    <citation type="journal article" date="2015" name="Proc. Natl. Acad. Sci. U.S.A.">
        <title>Genome sequence of the Asian Tiger mosquito, Aedes albopictus, reveals insights into its biology, genetics, and evolution.</title>
        <authorList>
            <person name="Chen X.G."/>
            <person name="Jiang X."/>
            <person name="Gu J."/>
            <person name="Xu M."/>
            <person name="Wu Y."/>
            <person name="Deng Y."/>
            <person name="Zhang C."/>
            <person name="Bonizzoni M."/>
            <person name="Dermauw W."/>
            <person name="Vontas J."/>
            <person name="Armbruster P."/>
            <person name="Huang X."/>
            <person name="Yang Y."/>
            <person name="Zhang H."/>
            <person name="He W."/>
            <person name="Peng H."/>
            <person name="Liu Y."/>
            <person name="Wu K."/>
            <person name="Chen J."/>
            <person name="Lirakis M."/>
            <person name="Topalis P."/>
            <person name="Van Leeuwen T."/>
            <person name="Hall A.B."/>
            <person name="Jiang X."/>
            <person name="Thorpe C."/>
            <person name="Mueller R.L."/>
            <person name="Sun C."/>
            <person name="Waterhouse R.M."/>
            <person name="Yan G."/>
            <person name="Tu Z.J."/>
            <person name="Fang X."/>
            <person name="James A.A."/>
        </authorList>
    </citation>
    <scope>NUCLEOTIDE SEQUENCE [LARGE SCALE GENOMIC DNA]</scope>
    <source>
        <strain evidence="4">Foshan</strain>
    </source>
</reference>
<evidence type="ECO:0000313" key="3">
    <source>
        <dbReference type="EnsemblMetazoa" id="AALFPA23_003493.P3878"/>
    </source>
</evidence>
<evidence type="ECO:0000256" key="2">
    <source>
        <dbReference type="SAM" id="SignalP"/>
    </source>
</evidence>
<name>A0ABM1XWE0_AEDAL</name>
<keyword evidence="2" id="KW-0732">Signal</keyword>
<evidence type="ECO:0000256" key="1">
    <source>
        <dbReference type="SAM" id="MobiDB-lite"/>
    </source>
</evidence>
<protein>
    <recommendedName>
        <fullName evidence="5">Secreted protein</fullName>
    </recommendedName>
</protein>